<name>A0A3B0BVI7_9BACL</name>
<dbReference type="GO" id="GO:0005524">
    <property type="term" value="F:ATP binding"/>
    <property type="evidence" value="ECO:0007669"/>
    <property type="project" value="InterPro"/>
</dbReference>
<evidence type="ECO:0000313" key="3">
    <source>
        <dbReference type="Proteomes" id="UP000282311"/>
    </source>
</evidence>
<evidence type="ECO:0000313" key="2">
    <source>
        <dbReference type="EMBL" id="RKN77072.1"/>
    </source>
</evidence>
<dbReference type="Proteomes" id="UP000282311">
    <property type="component" value="Unassembled WGS sequence"/>
</dbReference>
<dbReference type="PROSITE" id="PS50011">
    <property type="entry name" value="PROTEIN_KINASE_DOM"/>
    <property type="match status" value="1"/>
</dbReference>
<dbReference type="OrthoDB" id="257964at2"/>
<dbReference type="AlphaFoldDB" id="A0A3B0BVI7"/>
<reference evidence="2 3" key="1">
    <citation type="journal article" date="2007" name="Int. J. Syst. Evol. Microbiol.">
        <title>Paenibacillus ginsengarvi sp. nov., isolated from soil from ginseng cultivation.</title>
        <authorList>
            <person name="Yoon M.H."/>
            <person name="Ten L.N."/>
            <person name="Im W.T."/>
        </authorList>
    </citation>
    <scope>NUCLEOTIDE SEQUENCE [LARGE SCALE GENOMIC DNA]</scope>
    <source>
        <strain evidence="2 3">KCTC 13059</strain>
    </source>
</reference>
<keyword evidence="3" id="KW-1185">Reference proteome</keyword>
<accession>A0A3B0BVI7</accession>
<dbReference type="PANTHER" id="PTHR45707:SF46">
    <property type="entry name" value="PROTEIN KINASE DOMAIN-CONTAINING PROTEIN"/>
    <property type="match status" value="1"/>
</dbReference>
<dbReference type="SMART" id="SM00220">
    <property type="entry name" value="S_TKc"/>
    <property type="match status" value="1"/>
</dbReference>
<dbReference type="PANTHER" id="PTHR45707">
    <property type="entry name" value="C2 CALCIUM/LIPID-BINDING PLANT PHOSPHORIBOSYLTRANSFERASE FAMILY PROTEIN"/>
    <property type="match status" value="1"/>
</dbReference>
<proteinExistence type="predicted"/>
<dbReference type="InterPro" id="IPR000719">
    <property type="entry name" value="Prot_kinase_dom"/>
</dbReference>
<protein>
    <submittedName>
        <fullName evidence="2">DUF4145 domain-containing protein</fullName>
    </submittedName>
</protein>
<evidence type="ECO:0000259" key="1">
    <source>
        <dbReference type="PROSITE" id="PS50011"/>
    </source>
</evidence>
<feature type="domain" description="Protein kinase" evidence="1">
    <location>
        <begin position="128"/>
        <end position="413"/>
    </location>
</feature>
<dbReference type="EMBL" id="RBAH01000020">
    <property type="protein sequence ID" value="RKN77072.1"/>
    <property type="molecule type" value="Genomic_DNA"/>
</dbReference>
<dbReference type="SUPFAM" id="SSF56112">
    <property type="entry name" value="Protein kinase-like (PK-like)"/>
    <property type="match status" value="1"/>
</dbReference>
<dbReference type="GO" id="GO:0004672">
    <property type="term" value="F:protein kinase activity"/>
    <property type="evidence" value="ECO:0007669"/>
    <property type="project" value="InterPro"/>
</dbReference>
<gene>
    <name evidence="2" type="ORF">D7M11_23905</name>
</gene>
<dbReference type="RefSeq" id="WP_120749781.1">
    <property type="nucleotide sequence ID" value="NZ_RBAH01000020.1"/>
</dbReference>
<dbReference type="Gene3D" id="1.10.510.10">
    <property type="entry name" value="Transferase(Phosphotransferase) domain 1"/>
    <property type="match status" value="1"/>
</dbReference>
<dbReference type="Pfam" id="PF00069">
    <property type="entry name" value="Pkinase"/>
    <property type="match status" value="1"/>
</dbReference>
<sequence>MSKNFEFLIRENQELYMKCCYAEQFAKTYPNNSLVETRKVLEFFLQRVCKLNNIQFTAEENPYKSDYPSLHIMIKKTVYDLNIFTRDQKKDMDEIRKHGNGSAHAGEFASTKQSISQIKAMHELIRQYYQSKYPSIAAFDERFIPIDSMIPITNLPVERDEACTLKLHCKIVNEETGNELYYIVRQYEREQIEKDRTFVLRDMFTLEKLSQGGVGAKNLVKYNRIDVQKQNDLLFTCFEISRDAESLERFALEKLSVPERLQMLSGIVNGVEELHTNSIPIVHRYLRPSSIFVGRNRSPQICNFEYAKLDNPQQATVRYKVEARTDPYTAPELSRGSTVTLWPSVDIYSLAVIIIFVFGLPVNGELNPDQLKKLKISEPFIEMVHDMLSDVAGERPSIQEVKRMIGQEAARHA</sequence>
<dbReference type="InterPro" id="IPR011009">
    <property type="entry name" value="Kinase-like_dom_sf"/>
</dbReference>
<comment type="caution">
    <text evidence="2">The sequence shown here is derived from an EMBL/GenBank/DDBJ whole genome shotgun (WGS) entry which is preliminary data.</text>
</comment>
<organism evidence="2 3">
    <name type="scientific">Paenibacillus ginsengarvi</name>
    <dbReference type="NCBI Taxonomy" id="400777"/>
    <lineage>
        <taxon>Bacteria</taxon>
        <taxon>Bacillati</taxon>
        <taxon>Bacillota</taxon>
        <taxon>Bacilli</taxon>
        <taxon>Bacillales</taxon>
        <taxon>Paenibacillaceae</taxon>
        <taxon>Paenibacillus</taxon>
    </lineage>
</organism>